<sequence>MKARLMMKRVSAAVAAAAMVCSTVSLETFAYSGSYDNSFTFTNSGISASNAAGSGYKINGTSLTINEAGTYVVSGQCVEGSITVKKGTTGVVLILDELTLTCSSTAPVSVNKGAEAEIVINGKNTLTDSENPANETSSDTTVADAFEGAGIKVKSGSSLTLTGTGTLTVNGSNCKNGIKGAATSTVTVGENANDSFTLNVNAVNNALAADGELIINGGNINVTSSDDGIKASPDDDDTESKGTVTINGGKISVTASDDAVHAEQVNVLGGNLTINAGNDGLKAENALTVGKADGSGPEIDVKKSYEGFEGATITLRGGKGSILSSDDGMNAANSELKNFTYELNISGGEWYVNADGDGVDSNGNMSISGGYTEVFGAANNGNGALDIGDFGNSLTYTGGTIVAVGMNGMAVTPTSGNYIAFGTSGMGGGFGGGFGRPGSQSGQSGSSYSISKGASIAIKDSSGNTLYEATAVKSANHVVFASESLKSDVTYTLYVNGQSVATATLTAGTGQSQGSGQPGGQGQPGQGQWQPGQGQWQPGQGQQPWQPGQGQEQPGQDNPPDQPEEPETDPTANYPKVTKIEYSEKYHQFRLTWNAVDGAEKYGVAVYLAGKWKVVDQNITTTTFTSPKLAAGQTYKMVVCAKINGSWDISKINSRAFTVTVK</sequence>
<protein>
    <recommendedName>
        <fullName evidence="5">Fibronectin type-III domain-containing protein</fullName>
    </recommendedName>
</protein>
<evidence type="ECO:0000256" key="1">
    <source>
        <dbReference type="SAM" id="MobiDB-lite"/>
    </source>
</evidence>
<dbReference type="RefSeq" id="WP_074828909.1">
    <property type="nucleotide sequence ID" value="NZ_FOAT01000001.1"/>
</dbReference>
<organism evidence="3 4">
    <name type="scientific">Ruminococcus albus</name>
    <dbReference type="NCBI Taxonomy" id="1264"/>
    <lineage>
        <taxon>Bacteria</taxon>
        <taxon>Bacillati</taxon>
        <taxon>Bacillota</taxon>
        <taxon>Clostridia</taxon>
        <taxon>Eubacteriales</taxon>
        <taxon>Oscillospiraceae</taxon>
        <taxon>Ruminococcus</taxon>
    </lineage>
</organism>
<dbReference type="AlphaFoldDB" id="A0A1H7FSP2"/>
<gene>
    <name evidence="3" type="ORF">SAMN05216469_101392</name>
</gene>
<evidence type="ECO:0008006" key="5">
    <source>
        <dbReference type="Google" id="ProtNLM"/>
    </source>
</evidence>
<dbReference type="Pfam" id="PF14262">
    <property type="entry name" value="Cthe_2159"/>
    <property type="match status" value="1"/>
</dbReference>
<name>A0A1H7FSP2_RUMAL</name>
<accession>A0A1H7FSP2</accession>
<feature type="region of interest" description="Disordered" evidence="1">
    <location>
        <begin position="507"/>
        <end position="575"/>
    </location>
</feature>
<keyword evidence="2" id="KW-0732">Signal</keyword>
<evidence type="ECO:0000313" key="4">
    <source>
        <dbReference type="Proteomes" id="UP000186015"/>
    </source>
</evidence>
<dbReference type="InterPro" id="IPR013783">
    <property type="entry name" value="Ig-like_fold"/>
</dbReference>
<dbReference type="Proteomes" id="UP000186015">
    <property type="component" value="Unassembled WGS sequence"/>
</dbReference>
<feature type="chain" id="PRO_5010162057" description="Fibronectin type-III domain-containing protein" evidence="2">
    <location>
        <begin position="31"/>
        <end position="662"/>
    </location>
</feature>
<feature type="signal peptide" evidence="2">
    <location>
        <begin position="1"/>
        <end position="30"/>
    </location>
</feature>
<evidence type="ECO:0000256" key="2">
    <source>
        <dbReference type="SAM" id="SignalP"/>
    </source>
</evidence>
<dbReference type="EMBL" id="FOAT01000001">
    <property type="protein sequence ID" value="SEK29126.1"/>
    <property type="molecule type" value="Genomic_DNA"/>
</dbReference>
<dbReference type="Gene3D" id="2.60.40.10">
    <property type="entry name" value="Immunoglobulins"/>
    <property type="match status" value="1"/>
</dbReference>
<evidence type="ECO:0000313" key="3">
    <source>
        <dbReference type="EMBL" id="SEK29126.1"/>
    </source>
</evidence>
<proteinExistence type="predicted"/>
<dbReference type="InterPro" id="IPR025584">
    <property type="entry name" value="Cthe_2159"/>
</dbReference>
<dbReference type="OrthoDB" id="1815107at2"/>
<feature type="compositionally biased region" description="Low complexity" evidence="1">
    <location>
        <begin position="526"/>
        <end position="559"/>
    </location>
</feature>
<reference evidence="3 4" key="1">
    <citation type="submission" date="2016-10" db="EMBL/GenBank/DDBJ databases">
        <authorList>
            <person name="de Groot N.N."/>
        </authorList>
    </citation>
    <scope>NUCLEOTIDE SEQUENCE [LARGE SCALE GENOMIC DNA]</scope>
    <source>
        <strain evidence="3 4">KH2T6</strain>
    </source>
</reference>
<feature type="compositionally biased region" description="Gly residues" evidence="1">
    <location>
        <begin position="511"/>
        <end position="525"/>
    </location>
</feature>